<dbReference type="PROSITE" id="PS50158">
    <property type="entry name" value="ZF_CCHC"/>
    <property type="match status" value="1"/>
</dbReference>
<evidence type="ECO:0000313" key="5">
    <source>
        <dbReference type="Proteomes" id="UP000002640"/>
    </source>
</evidence>
<keyword evidence="1" id="KW-0863">Zinc-finger</keyword>
<evidence type="ECO:0000256" key="2">
    <source>
        <dbReference type="SAM" id="MobiDB-lite"/>
    </source>
</evidence>
<dbReference type="CDD" id="cd00303">
    <property type="entry name" value="retropepsin_like"/>
    <property type="match status" value="1"/>
</dbReference>
<feature type="region of interest" description="Disordered" evidence="2">
    <location>
        <begin position="450"/>
        <end position="627"/>
    </location>
</feature>
<keyword evidence="1" id="KW-0862">Zinc</keyword>
<reference evidence="4 5" key="1">
    <citation type="journal article" date="2006" name="Science">
        <title>Phytophthora genome sequences uncover evolutionary origins and mechanisms of pathogenesis.</title>
        <authorList>
            <person name="Tyler B.M."/>
            <person name="Tripathy S."/>
            <person name="Zhang X."/>
            <person name="Dehal P."/>
            <person name="Jiang R.H."/>
            <person name="Aerts A."/>
            <person name="Arredondo F.D."/>
            <person name="Baxter L."/>
            <person name="Bensasson D."/>
            <person name="Beynon J.L."/>
            <person name="Chapman J."/>
            <person name="Damasceno C.M."/>
            <person name="Dorrance A.E."/>
            <person name="Dou D."/>
            <person name="Dickerman A.W."/>
            <person name="Dubchak I.L."/>
            <person name="Garbelotto M."/>
            <person name="Gijzen M."/>
            <person name="Gordon S.G."/>
            <person name="Govers F."/>
            <person name="Grunwald N.J."/>
            <person name="Huang W."/>
            <person name="Ivors K.L."/>
            <person name="Jones R.W."/>
            <person name="Kamoun S."/>
            <person name="Krampis K."/>
            <person name="Lamour K.H."/>
            <person name="Lee M.K."/>
            <person name="McDonald W.H."/>
            <person name="Medina M."/>
            <person name="Meijer H.J."/>
            <person name="Nordberg E.K."/>
            <person name="Maclean D.J."/>
            <person name="Ospina-Giraldo M.D."/>
            <person name="Morris P.F."/>
            <person name="Phuntumart V."/>
            <person name="Putnam N.H."/>
            <person name="Rash S."/>
            <person name="Rose J.K."/>
            <person name="Sakihama Y."/>
            <person name="Salamov A.A."/>
            <person name="Savidor A."/>
            <person name="Scheuring C.F."/>
            <person name="Smith B.M."/>
            <person name="Sobral B.W."/>
            <person name="Terry A."/>
            <person name="Torto-Alalibo T.A."/>
            <person name="Win J."/>
            <person name="Xu Z."/>
            <person name="Zhang H."/>
            <person name="Grigoriev I.V."/>
            <person name="Rokhsar D.S."/>
            <person name="Boore J.L."/>
        </authorList>
    </citation>
    <scope>NUCLEOTIDE SEQUENCE [LARGE SCALE GENOMIC DNA]</scope>
    <source>
        <strain evidence="4 5">P6497</strain>
    </source>
</reference>
<accession>G5AEK1</accession>
<dbReference type="AlphaFoldDB" id="G5AEK1"/>
<dbReference type="GO" id="GO:0008270">
    <property type="term" value="F:zinc ion binding"/>
    <property type="evidence" value="ECO:0007669"/>
    <property type="project" value="UniProtKB-KW"/>
</dbReference>
<dbReference type="Pfam" id="PF13975">
    <property type="entry name" value="gag-asp_proteas"/>
    <property type="match status" value="1"/>
</dbReference>
<protein>
    <recommendedName>
        <fullName evidence="3">CCHC-type domain-containing protein</fullName>
    </recommendedName>
</protein>
<proteinExistence type="predicted"/>
<keyword evidence="1" id="KW-0479">Metal-binding</keyword>
<dbReference type="GeneID" id="20648163"/>
<dbReference type="Gene3D" id="2.40.70.10">
    <property type="entry name" value="Acid Proteases"/>
    <property type="match status" value="1"/>
</dbReference>
<evidence type="ECO:0000259" key="3">
    <source>
        <dbReference type="PROSITE" id="PS50158"/>
    </source>
</evidence>
<evidence type="ECO:0000313" key="4">
    <source>
        <dbReference type="EMBL" id="EGZ06603.1"/>
    </source>
</evidence>
<dbReference type="Proteomes" id="UP000002640">
    <property type="component" value="Unassembled WGS sequence"/>
</dbReference>
<dbReference type="KEGG" id="psoj:PHYSODRAFT_341849"/>
<dbReference type="InterPro" id="IPR021109">
    <property type="entry name" value="Peptidase_aspartic_dom_sf"/>
</dbReference>
<dbReference type="EMBL" id="JH159164">
    <property type="protein sequence ID" value="EGZ06603.1"/>
    <property type="molecule type" value="Genomic_DNA"/>
</dbReference>
<evidence type="ECO:0000256" key="1">
    <source>
        <dbReference type="PROSITE-ProRule" id="PRU00047"/>
    </source>
</evidence>
<feature type="region of interest" description="Disordered" evidence="2">
    <location>
        <begin position="69"/>
        <end position="122"/>
    </location>
</feature>
<organism evidence="4 5">
    <name type="scientific">Phytophthora sojae (strain P6497)</name>
    <name type="common">Soybean stem and root rot agent</name>
    <name type="synonym">Phytophthora megasperma f. sp. glycines</name>
    <dbReference type="NCBI Taxonomy" id="1094619"/>
    <lineage>
        <taxon>Eukaryota</taxon>
        <taxon>Sar</taxon>
        <taxon>Stramenopiles</taxon>
        <taxon>Oomycota</taxon>
        <taxon>Peronosporomycetes</taxon>
        <taxon>Peronosporales</taxon>
        <taxon>Peronosporaceae</taxon>
        <taxon>Phytophthora</taxon>
    </lineage>
</organism>
<gene>
    <name evidence="4" type="ORF">PHYSODRAFT_341849</name>
</gene>
<sequence length="707" mass="78512">MSNTLSRHWAIRNWPISSPYSGLRTRKIWRKSCALEMRAVQIASQGSGSDTGSDGSDSGGDLRRVYLASAEDKSRNAGGDATKPDRSNQAQINHDSPRSDPRLRSSPDGSERPNRCSHRGSRKHTDLDCWRRLPCEKCGKRGHPADRCLFVCRGCGELHEMGKCPMEEFYNQIRQWFNPVLSLHRSADFSRSDAEVPLDLQSGETRGYWKQRRPEEWFKPSDGEVTTEIPEHDRDRSLPRVIEHRRSGDVVPDLLPGESRGYWKHHSPGKWFRQAKITGKINNEKSILLLDTSAEVSIVDTAFARKVGCYVDTSQSQECVRIGESVYMTEGRTRIKVTLAGSLLYFFDIWVGDQSGQEAILGMNFMVPAGIRLDLADGSTSLPDEVKIQLSGRRQLYNDNVRHVCVDQGMQIAIGDSIELPLRMKVTDREKLWVTRGDRWVPTVQNLAFQATTDDRPTNQEAPTGPPVPAVERPIYPTPRAILQRRKVSPIVDQSMGPSDPPSEPEAMSPDPGVAVVDTLRSGGGPLQDGDRVTEESGSSASTVLVGDPPDPRSDPVESVCEPSGSEEECSPKRKQVGLDSQPSPITDQAYAPIDDAKPQDDRAGDPEGKPDYVDSGGKVAEKGEIVSPHLPSADQLWKSRDQVTIQQSTVCLHLNDCRKWMKTRRSLEVHYHEGGNLSAEDVEGELAVLPEIVISTTDEVKIDDIK</sequence>
<dbReference type="InterPro" id="IPR001878">
    <property type="entry name" value="Znf_CCHC"/>
</dbReference>
<dbReference type="SUPFAM" id="SSF50630">
    <property type="entry name" value="Acid proteases"/>
    <property type="match status" value="1"/>
</dbReference>
<name>G5AEK1_PHYSP</name>
<dbReference type="RefSeq" id="XP_009538500.1">
    <property type="nucleotide sequence ID" value="XM_009540205.1"/>
</dbReference>
<dbReference type="GO" id="GO:0003676">
    <property type="term" value="F:nucleic acid binding"/>
    <property type="evidence" value="ECO:0007669"/>
    <property type="project" value="InterPro"/>
</dbReference>
<feature type="non-terminal residue" evidence="4">
    <location>
        <position position="707"/>
    </location>
</feature>
<feature type="compositionally biased region" description="Basic and acidic residues" evidence="2">
    <location>
        <begin position="95"/>
        <end position="114"/>
    </location>
</feature>
<feature type="domain" description="CCHC-type" evidence="3">
    <location>
        <begin position="135"/>
        <end position="148"/>
    </location>
</feature>
<keyword evidence="5" id="KW-1185">Reference proteome</keyword>
<dbReference type="InParanoid" id="G5AEK1"/>
<feature type="compositionally biased region" description="Basic and acidic residues" evidence="2">
    <location>
        <begin position="595"/>
        <end position="613"/>
    </location>
</feature>